<accession>A0A1I2Z9K8</accession>
<dbReference type="EMBL" id="SOFE01000023">
    <property type="protein sequence ID" value="TFB82826.1"/>
    <property type="molecule type" value="Genomic_DNA"/>
</dbReference>
<evidence type="ECO:0000256" key="1">
    <source>
        <dbReference type="SAM" id="MobiDB-lite"/>
    </source>
</evidence>
<evidence type="ECO:0000313" key="6">
    <source>
        <dbReference type="Proteomes" id="UP000297963"/>
    </source>
</evidence>
<proteinExistence type="predicted"/>
<dbReference type="AlphaFoldDB" id="A0A1I2Z9K8"/>
<organism evidence="4 6">
    <name type="scientific">Cryobacterium levicorallinum</name>
    <dbReference type="NCBI Taxonomy" id="995038"/>
    <lineage>
        <taxon>Bacteria</taxon>
        <taxon>Bacillati</taxon>
        <taxon>Actinomycetota</taxon>
        <taxon>Actinomycetes</taxon>
        <taxon>Micrococcales</taxon>
        <taxon>Microbacteriaceae</taxon>
        <taxon>Cryobacterium</taxon>
    </lineage>
</organism>
<dbReference type="Proteomes" id="UP000199681">
    <property type="component" value="Unassembled WGS sequence"/>
</dbReference>
<name>A0A1I2Z9K8_9MICO</name>
<comment type="caution">
    <text evidence="4">The sequence shown here is derived from an EMBL/GenBank/DDBJ whole genome shotgun (WGS) entry which is preliminary data.</text>
</comment>
<feature type="region of interest" description="Disordered" evidence="1">
    <location>
        <begin position="28"/>
        <end position="104"/>
    </location>
</feature>
<keyword evidence="2" id="KW-0732">Signal</keyword>
<reference evidence="4 6" key="2">
    <citation type="submission" date="2019-03" db="EMBL/GenBank/DDBJ databases">
        <title>Genomics of glacier-inhabiting Cryobacterium strains.</title>
        <authorList>
            <person name="Liu Q."/>
            <person name="Xin Y.-H."/>
        </authorList>
    </citation>
    <scope>NUCLEOTIDE SEQUENCE [LARGE SCALE GENOMIC DNA]</scope>
    <source>
        <strain evidence="4 6">Hh34</strain>
    </source>
</reference>
<protein>
    <submittedName>
        <fullName evidence="4">Uncharacterized protein</fullName>
    </submittedName>
</protein>
<dbReference type="STRING" id="995038.SAMN05216274_103251"/>
<dbReference type="RefSeq" id="WP_092448699.1">
    <property type="nucleotide sequence ID" value="NZ_BKAC01000001.1"/>
</dbReference>
<evidence type="ECO:0000313" key="4">
    <source>
        <dbReference type="EMBL" id="TFB82826.1"/>
    </source>
</evidence>
<dbReference type="EMBL" id="FOPW01000003">
    <property type="protein sequence ID" value="SFH34533.1"/>
    <property type="molecule type" value="Genomic_DNA"/>
</dbReference>
<feature type="compositionally biased region" description="Acidic residues" evidence="1">
    <location>
        <begin position="54"/>
        <end position="90"/>
    </location>
</feature>
<feature type="compositionally biased region" description="Low complexity" evidence="1">
    <location>
        <begin position="28"/>
        <end position="41"/>
    </location>
</feature>
<feature type="chain" id="PRO_5038857692" evidence="2">
    <location>
        <begin position="30"/>
        <end position="104"/>
    </location>
</feature>
<evidence type="ECO:0000313" key="3">
    <source>
        <dbReference type="EMBL" id="SFH34533.1"/>
    </source>
</evidence>
<reference evidence="3 5" key="1">
    <citation type="submission" date="2016-10" db="EMBL/GenBank/DDBJ databases">
        <authorList>
            <person name="Varghese N."/>
            <person name="Submissions S."/>
        </authorList>
    </citation>
    <scope>NUCLEOTIDE SEQUENCE [LARGE SCALE GENOMIC DNA]</scope>
    <source>
        <strain evidence="3 5">GMCC 1.11211</strain>
    </source>
</reference>
<evidence type="ECO:0000313" key="5">
    <source>
        <dbReference type="Proteomes" id="UP000199681"/>
    </source>
</evidence>
<gene>
    <name evidence="4" type="ORF">E3O11_13310</name>
    <name evidence="3" type="ORF">SAMN05216274_103251</name>
</gene>
<feature type="signal peptide" evidence="2">
    <location>
        <begin position="1"/>
        <end position="29"/>
    </location>
</feature>
<sequence>MQKKTKIAGGAAVALALALVGGITLTAGAQSTPASPSSSTSHVERGVTSADTDNVQDEVEDGTNDGETADESGTESGTETETETDTENTSDDINGVAVEDGTQD</sequence>
<evidence type="ECO:0000256" key="2">
    <source>
        <dbReference type="SAM" id="SignalP"/>
    </source>
</evidence>
<dbReference type="Proteomes" id="UP000297963">
    <property type="component" value="Unassembled WGS sequence"/>
</dbReference>
<keyword evidence="5" id="KW-1185">Reference proteome</keyword>